<dbReference type="InParanoid" id="A0A5C7ETA7"/>
<dbReference type="EMBL" id="VPFL01000014">
    <property type="protein sequence ID" value="TXF11389.1"/>
    <property type="molecule type" value="Genomic_DNA"/>
</dbReference>
<evidence type="ECO:0000313" key="4">
    <source>
        <dbReference type="Proteomes" id="UP000321201"/>
    </source>
</evidence>
<dbReference type="PANTHER" id="PTHR28641">
    <property type="match status" value="1"/>
</dbReference>
<name>A0A5C7ETA7_9PROT</name>
<dbReference type="RefSeq" id="WP_147800221.1">
    <property type="nucleotide sequence ID" value="NZ_VPFL01000014.1"/>
</dbReference>
<evidence type="ECO:0000259" key="1">
    <source>
        <dbReference type="Pfam" id="PF05292"/>
    </source>
</evidence>
<comment type="caution">
    <text evidence="3">The sequence shown here is derived from an EMBL/GenBank/DDBJ whole genome shotgun (WGS) entry which is preliminary data.</text>
</comment>
<accession>A0A5C7ETA7</accession>
<dbReference type="Proteomes" id="UP000321201">
    <property type="component" value="Unassembled WGS sequence"/>
</dbReference>
<dbReference type="InterPro" id="IPR038917">
    <property type="entry name" value="Malonyl_CoA_deC"/>
</dbReference>
<feature type="domain" description="Malonyl-CoA decarboxylase C-terminal" evidence="1">
    <location>
        <begin position="154"/>
        <end position="408"/>
    </location>
</feature>
<reference evidence="3 4" key="1">
    <citation type="submission" date="2019-08" db="EMBL/GenBank/DDBJ databases">
        <title>Pelomicrobium methylotrophicum gen. nov., sp. nov. a moderately thermophilic, facultatively anaerobic, lithoautotrophic and methylotrophic bacterium isolated from a terrestrial mud volcano.</title>
        <authorList>
            <person name="Slobodkina G.B."/>
            <person name="Merkel A.Y."/>
            <person name="Slobodkin A.I."/>
        </authorList>
    </citation>
    <scope>NUCLEOTIDE SEQUENCE [LARGE SCALE GENOMIC DNA]</scope>
    <source>
        <strain evidence="3 4">SM250</strain>
    </source>
</reference>
<dbReference type="GO" id="GO:0006633">
    <property type="term" value="P:fatty acid biosynthetic process"/>
    <property type="evidence" value="ECO:0007669"/>
    <property type="project" value="InterPro"/>
</dbReference>
<dbReference type="Gene3D" id="1.20.140.90">
    <property type="entry name" value="Malonyl-CoA decarboxylase, oligemerization domain"/>
    <property type="match status" value="1"/>
</dbReference>
<dbReference type="Pfam" id="PF05292">
    <property type="entry name" value="MCD"/>
    <property type="match status" value="1"/>
</dbReference>
<evidence type="ECO:0000259" key="2">
    <source>
        <dbReference type="Pfam" id="PF17408"/>
    </source>
</evidence>
<dbReference type="GO" id="GO:0050080">
    <property type="term" value="F:malonyl-CoA decarboxylase activity"/>
    <property type="evidence" value="ECO:0007669"/>
    <property type="project" value="InterPro"/>
</dbReference>
<proteinExistence type="predicted"/>
<dbReference type="InterPro" id="IPR007956">
    <property type="entry name" value="Malonyl_CoA_deC_C"/>
</dbReference>
<dbReference type="InterPro" id="IPR038351">
    <property type="entry name" value="MCD_N_sf"/>
</dbReference>
<dbReference type="Gene3D" id="3.40.630.150">
    <property type="entry name" value="Malonyl-CoA decarboxylase, catalytic domain"/>
    <property type="match status" value="1"/>
</dbReference>
<dbReference type="OrthoDB" id="5292736at2"/>
<keyword evidence="4" id="KW-1185">Reference proteome</keyword>
<dbReference type="PANTHER" id="PTHR28641:SF1">
    <property type="entry name" value="MALONYL-COA DECARBOXYLASE, MITOCHONDRIAL"/>
    <property type="match status" value="1"/>
</dbReference>
<gene>
    <name evidence="3" type="ORF">FR698_10860</name>
</gene>
<dbReference type="InterPro" id="IPR042303">
    <property type="entry name" value="Malonyl_CoA_deC_C_sf"/>
</dbReference>
<dbReference type="Pfam" id="PF17408">
    <property type="entry name" value="MCD_N"/>
    <property type="match status" value="1"/>
</dbReference>
<protein>
    <submittedName>
        <fullName evidence="3">Decarboxylase</fullName>
    </submittedName>
</protein>
<dbReference type="InterPro" id="IPR035372">
    <property type="entry name" value="MCD_N"/>
</dbReference>
<organism evidence="3 4">
    <name type="scientific">Pelomicrobium methylotrophicum</name>
    <dbReference type="NCBI Taxonomy" id="2602750"/>
    <lineage>
        <taxon>Bacteria</taxon>
        <taxon>Pseudomonadati</taxon>
        <taxon>Pseudomonadota</taxon>
        <taxon>Hydrogenophilia</taxon>
        <taxon>Hydrogenophilia incertae sedis</taxon>
        <taxon>Pelomicrobium</taxon>
    </lineage>
</organism>
<sequence>MFDSVQKHAALIARDGLKVRRLIGRCHKLLSERGEAAGVSLARETLALYRELDRKEQARFFLALATEFSPDPQKVLAAAQAYAQDGSAEHLAQLNKLAEPPRQELLRRLNRAPGGMAAIVKMRERLLQLLKEYPELAAVDWDFHHLLSSWFNPGFLQIIRVDWRTPAYLLEQIIAHEAVHEIQGWNDLHRRLEADRRCFAFFHPALPDEPLIFVEVALVEAMSEKVAPLLAVDAPSGDPRRATTAVFYSISNCQPGLRGVSLGNFLIKQVVDLLSAEFPRLKRFCTLSPIPGFVGWLTPLLKEPDAIRRPKLAQAAQAAAQVLGADPARLAADPATAFERLEPLKEVLMQLCATYLIGAKDGEDPTPDPVARFHLNNGARLERLNWAADTSKKGLRQSLGMMVNYVYEPGAIERNHEQFVHGKIIAAKQVRALALTS</sequence>
<dbReference type="AlphaFoldDB" id="A0A5C7ETA7"/>
<feature type="domain" description="Malonyl-CoA decarboxylase N-terminal" evidence="2">
    <location>
        <begin position="68"/>
        <end position="151"/>
    </location>
</feature>
<evidence type="ECO:0000313" key="3">
    <source>
        <dbReference type="EMBL" id="TXF11389.1"/>
    </source>
</evidence>